<evidence type="ECO:0000313" key="3">
    <source>
        <dbReference type="EMBL" id="GGF46878.1"/>
    </source>
</evidence>
<reference evidence="3" key="1">
    <citation type="journal article" date="2014" name="Int. J. Syst. Evol. Microbiol.">
        <title>Complete genome sequence of Corynebacterium casei LMG S-19264T (=DSM 44701T), isolated from a smear-ripened cheese.</title>
        <authorList>
            <consortium name="US DOE Joint Genome Institute (JGI-PGF)"/>
            <person name="Walter F."/>
            <person name="Albersmeier A."/>
            <person name="Kalinowski J."/>
            <person name="Ruckert C."/>
        </authorList>
    </citation>
    <scope>NUCLEOTIDE SEQUENCE</scope>
    <source>
        <strain evidence="3">CGMCC 1.15725</strain>
    </source>
</reference>
<dbReference type="Gene3D" id="1.20.120.20">
    <property type="entry name" value="Apolipoprotein"/>
    <property type="match status" value="1"/>
</dbReference>
<proteinExistence type="predicted"/>
<feature type="region of interest" description="Disordered" evidence="1">
    <location>
        <begin position="25"/>
        <end position="49"/>
    </location>
</feature>
<protein>
    <submittedName>
        <fullName evidence="3">Uncharacterized protein</fullName>
    </submittedName>
</protein>
<name>A0A8J2Z0W6_9PROT</name>
<sequence length="106" mass="10845">MRASILILSLSVLMAGATPFTAARADDNDSTAVEQARRDGRAVGQGTRDTAIEVGNGVESTANKVGHGVRDTAIEVGHGVENAAHAVGAGFESAWNSLVGKDDKAK</sequence>
<feature type="chain" id="PRO_5035284131" evidence="2">
    <location>
        <begin position="26"/>
        <end position="106"/>
    </location>
</feature>
<keyword evidence="4" id="KW-1185">Reference proteome</keyword>
<dbReference type="AlphaFoldDB" id="A0A8J2Z0W6"/>
<evidence type="ECO:0000256" key="2">
    <source>
        <dbReference type="SAM" id="SignalP"/>
    </source>
</evidence>
<feature type="signal peptide" evidence="2">
    <location>
        <begin position="1"/>
        <end position="25"/>
    </location>
</feature>
<accession>A0A8J2Z0W6</accession>
<comment type="caution">
    <text evidence="3">The sequence shown here is derived from an EMBL/GenBank/DDBJ whole genome shotgun (WGS) entry which is preliminary data.</text>
</comment>
<dbReference type="Proteomes" id="UP000646365">
    <property type="component" value="Unassembled WGS sequence"/>
</dbReference>
<organism evidence="3 4">
    <name type="scientific">Aliidongia dinghuensis</name>
    <dbReference type="NCBI Taxonomy" id="1867774"/>
    <lineage>
        <taxon>Bacteria</taxon>
        <taxon>Pseudomonadati</taxon>
        <taxon>Pseudomonadota</taxon>
        <taxon>Alphaproteobacteria</taxon>
        <taxon>Rhodospirillales</taxon>
        <taxon>Dongiaceae</taxon>
        <taxon>Aliidongia</taxon>
    </lineage>
</organism>
<gene>
    <name evidence="3" type="ORF">GCM10011611_61620</name>
</gene>
<dbReference type="RefSeq" id="WP_189052036.1">
    <property type="nucleotide sequence ID" value="NZ_BMJQ01000024.1"/>
</dbReference>
<evidence type="ECO:0000313" key="4">
    <source>
        <dbReference type="Proteomes" id="UP000646365"/>
    </source>
</evidence>
<reference evidence="3" key="2">
    <citation type="submission" date="2020-09" db="EMBL/GenBank/DDBJ databases">
        <authorList>
            <person name="Sun Q."/>
            <person name="Zhou Y."/>
        </authorList>
    </citation>
    <scope>NUCLEOTIDE SEQUENCE</scope>
    <source>
        <strain evidence="3">CGMCC 1.15725</strain>
    </source>
</reference>
<dbReference type="EMBL" id="BMJQ01000024">
    <property type="protein sequence ID" value="GGF46878.1"/>
    <property type="molecule type" value="Genomic_DNA"/>
</dbReference>
<evidence type="ECO:0000256" key="1">
    <source>
        <dbReference type="SAM" id="MobiDB-lite"/>
    </source>
</evidence>
<keyword evidence="2" id="KW-0732">Signal</keyword>